<dbReference type="PANTHER" id="PTHR43528">
    <property type="entry name" value="ALPHA-KETOGLUTARATE PERMEASE"/>
    <property type="match status" value="1"/>
</dbReference>
<evidence type="ECO:0000256" key="3">
    <source>
        <dbReference type="ARBA" id="ARBA00022448"/>
    </source>
</evidence>
<dbReference type="GO" id="GO:0015293">
    <property type="term" value="F:symporter activity"/>
    <property type="evidence" value="ECO:0007669"/>
    <property type="project" value="UniProtKB-KW"/>
</dbReference>
<dbReference type="SUPFAM" id="SSF103473">
    <property type="entry name" value="MFS general substrate transporter"/>
    <property type="match status" value="1"/>
</dbReference>
<feature type="transmembrane region" description="Helical" evidence="9">
    <location>
        <begin position="75"/>
        <end position="99"/>
    </location>
</feature>
<feature type="transmembrane region" description="Helical" evidence="9">
    <location>
        <begin position="105"/>
        <end position="129"/>
    </location>
</feature>
<dbReference type="Pfam" id="PF00083">
    <property type="entry name" value="Sugar_tr"/>
    <property type="match status" value="1"/>
</dbReference>
<feature type="transmembrane region" description="Helical" evidence="9">
    <location>
        <begin position="293"/>
        <end position="312"/>
    </location>
</feature>
<evidence type="ECO:0000256" key="4">
    <source>
        <dbReference type="ARBA" id="ARBA00022475"/>
    </source>
</evidence>
<dbReference type="InterPro" id="IPR011701">
    <property type="entry name" value="MFS"/>
</dbReference>
<proteinExistence type="inferred from homology"/>
<evidence type="ECO:0000256" key="6">
    <source>
        <dbReference type="ARBA" id="ARBA00022847"/>
    </source>
</evidence>
<feature type="transmembrane region" description="Helical" evidence="9">
    <location>
        <begin position="318"/>
        <end position="335"/>
    </location>
</feature>
<feature type="transmembrane region" description="Helical" evidence="9">
    <location>
        <begin position="224"/>
        <end position="245"/>
    </location>
</feature>
<protein>
    <submittedName>
        <fullName evidence="11">MFS transporter</fullName>
    </submittedName>
</protein>
<evidence type="ECO:0000313" key="12">
    <source>
        <dbReference type="Proteomes" id="UP000550508"/>
    </source>
</evidence>
<evidence type="ECO:0000256" key="1">
    <source>
        <dbReference type="ARBA" id="ARBA00004651"/>
    </source>
</evidence>
<organism evidence="11 12">
    <name type="scientific">Phyllobacterium pellucidum</name>
    <dbReference type="NCBI Taxonomy" id="2740464"/>
    <lineage>
        <taxon>Bacteria</taxon>
        <taxon>Pseudomonadati</taxon>
        <taxon>Pseudomonadota</taxon>
        <taxon>Alphaproteobacteria</taxon>
        <taxon>Hyphomicrobiales</taxon>
        <taxon>Phyllobacteriaceae</taxon>
        <taxon>Phyllobacterium</taxon>
    </lineage>
</organism>
<dbReference type="InterPro" id="IPR005829">
    <property type="entry name" value="Sugar_transporter_CS"/>
</dbReference>
<dbReference type="PROSITE" id="PS50850">
    <property type="entry name" value="MFS"/>
    <property type="match status" value="1"/>
</dbReference>
<feature type="transmembrane region" description="Helical" evidence="9">
    <location>
        <begin position="141"/>
        <end position="166"/>
    </location>
</feature>
<feature type="domain" description="Major facilitator superfamily (MFS) profile" evidence="10">
    <location>
        <begin position="3"/>
        <end position="410"/>
    </location>
</feature>
<reference evidence="11 12" key="1">
    <citation type="submission" date="2020-05" db="EMBL/GenBank/DDBJ databases">
        <authorList>
            <person name="Kim M.K."/>
        </authorList>
    </citation>
    <scope>NUCLEOTIDE SEQUENCE [LARGE SCALE GENOMIC DNA]</scope>
    <source>
        <strain evidence="11 12">BT25</strain>
    </source>
</reference>
<dbReference type="EMBL" id="JABUMX010000005">
    <property type="protein sequence ID" value="NTS33390.1"/>
    <property type="molecule type" value="Genomic_DNA"/>
</dbReference>
<dbReference type="InterPro" id="IPR020846">
    <property type="entry name" value="MFS_dom"/>
</dbReference>
<dbReference type="FunFam" id="1.20.1250.20:FF:000001">
    <property type="entry name" value="Dicarboxylate MFS transporter"/>
    <property type="match status" value="1"/>
</dbReference>
<keyword evidence="5 9" id="KW-0812">Transmembrane</keyword>
<gene>
    <name evidence="11" type="ORF">HQ945_19220</name>
</gene>
<evidence type="ECO:0000256" key="7">
    <source>
        <dbReference type="ARBA" id="ARBA00022989"/>
    </source>
</evidence>
<feature type="transmembrane region" description="Helical" evidence="9">
    <location>
        <begin position="45"/>
        <end position="66"/>
    </location>
</feature>
<comment type="subcellular location">
    <subcellularLocation>
        <location evidence="1">Cell membrane</location>
        <topology evidence="1">Multi-pass membrane protein</topology>
    </subcellularLocation>
</comment>
<sequence length="415" mass="44770">MSALVATFFGNTLEWFDFVTYGILATYIARAFFRADNGDTALLETFAVFGVGFVLRPLGAIVTGWVGDTYGRKPAFLLTIVTMTAGTLMIAFLPTYAMIGMTAPLLLLLARLLQGFSAGGELGVAISFLSEWSPPGRRGFFSSFLSMTVALGSLLASGIAAILISFLQPEDMAAWGWRIPFLIGGLLGLIGRWMRASVDETPAYRQLQRTRPEKSSAPIPRSDLVRGLLAFGLTIHWTVCFYMFLVYLPTYARVQAGIAPALAAWSNTICLLTIVILVPIVGLLSDRHGRRPFLIMSCSTIALMTLPALWLILTTKSFAVIVPVQIVFGLAIALYSGPAPALMAELFPTQNRARLAATSYAFAAALFGGFAPFIADWLINVTGSPYAPALYVVSASLVSLLVVLRIPETAGKSFH</sequence>
<keyword evidence="7 9" id="KW-1133">Transmembrane helix</keyword>
<keyword evidence="8 9" id="KW-0472">Membrane</keyword>
<evidence type="ECO:0000259" key="10">
    <source>
        <dbReference type="PROSITE" id="PS50850"/>
    </source>
</evidence>
<evidence type="ECO:0000256" key="5">
    <source>
        <dbReference type="ARBA" id="ARBA00022692"/>
    </source>
</evidence>
<dbReference type="GO" id="GO:0005886">
    <property type="term" value="C:plasma membrane"/>
    <property type="evidence" value="ECO:0007669"/>
    <property type="project" value="UniProtKB-SubCell"/>
</dbReference>
<keyword evidence="6" id="KW-0769">Symport</keyword>
<dbReference type="InterPro" id="IPR005828">
    <property type="entry name" value="MFS_sugar_transport-like"/>
</dbReference>
<comment type="caution">
    <text evidence="11">The sequence shown here is derived from an EMBL/GenBank/DDBJ whole genome shotgun (WGS) entry which is preliminary data.</text>
</comment>
<name>A0A849VZT9_9HYPH</name>
<keyword evidence="12" id="KW-1185">Reference proteome</keyword>
<evidence type="ECO:0000256" key="2">
    <source>
        <dbReference type="ARBA" id="ARBA00008240"/>
    </source>
</evidence>
<feature type="transmembrane region" description="Helical" evidence="9">
    <location>
        <begin position="386"/>
        <end position="406"/>
    </location>
</feature>
<dbReference type="InterPro" id="IPR051084">
    <property type="entry name" value="H+-coupled_symporters"/>
</dbReference>
<comment type="similarity">
    <text evidence="2">Belongs to the major facilitator superfamily. Metabolite:H+ Symporter (MHS) family (TC 2.A.1.6) family.</text>
</comment>
<dbReference type="InterPro" id="IPR036259">
    <property type="entry name" value="MFS_trans_sf"/>
</dbReference>
<dbReference type="Gene3D" id="1.20.1250.20">
    <property type="entry name" value="MFS general substrate transporter like domains"/>
    <property type="match status" value="2"/>
</dbReference>
<accession>A0A849VZT9</accession>
<dbReference type="PANTHER" id="PTHR43528:SF1">
    <property type="entry name" value="ALPHA-KETOGLUTARATE PERMEASE"/>
    <property type="match status" value="1"/>
</dbReference>
<evidence type="ECO:0000256" key="9">
    <source>
        <dbReference type="SAM" id="Phobius"/>
    </source>
</evidence>
<dbReference type="Proteomes" id="UP000550508">
    <property type="component" value="Unassembled WGS sequence"/>
</dbReference>
<feature type="transmembrane region" description="Helical" evidence="9">
    <location>
        <begin position="172"/>
        <end position="190"/>
    </location>
</feature>
<keyword evidence="3" id="KW-0813">Transport</keyword>
<feature type="transmembrane region" description="Helical" evidence="9">
    <location>
        <begin position="355"/>
        <end position="374"/>
    </location>
</feature>
<dbReference type="AlphaFoldDB" id="A0A849VZT9"/>
<dbReference type="PROSITE" id="PS00217">
    <property type="entry name" value="SUGAR_TRANSPORT_2"/>
    <property type="match status" value="1"/>
</dbReference>
<evidence type="ECO:0000313" key="11">
    <source>
        <dbReference type="EMBL" id="NTS33390.1"/>
    </source>
</evidence>
<keyword evidence="4" id="KW-1003">Cell membrane</keyword>
<evidence type="ECO:0000256" key="8">
    <source>
        <dbReference type="ARBA" id="ARBA00023136"/>
    </source>
</evidence>
<feature type="transmembrane region" description="Helical" evidence="9">
    <location>
        <begin position="12"/>
        <end position="33"/>
    </location>
</feature>
<feature type="transmembrane region" description="Helical" evidence="9">
    <location>
        <begin position="257"/>
        <end position="281"/>
    </location>
</feature>
<dbReference type="Pfam" id="PF07690">
    <property type="entry name" value="MFS_1"/>
    <property type="match status" value="1"/>
</dbReference>